<comment type="caution">
    <text evidence="2">The sequence shown here is derived from an EMBL/GenBank/DDBJ whole genome shotgun (WGS) entry which is preliminary data.</text>
</comment>
<dbReference type="EMBL" id="WUMV01000006">
    <property type="protein sequence ID" value="MXN66043.1"/>
    <property type="molecule type" value="Genomic_DNA"/>
</dbReference>
<dbReference type="InterPro" id="IPR025714">
    <property type="entry name" value="Methyltranfer_dom"/>
</dbReference>
<keyword evidence="2" id="KW-0489">Methyltransferase</keyword>
<accession>A0A7X3S8P4</accession>
<dbReference type="InterPro" id="IPR029063">
    <property type="entry name" value="SAM-dependent_MTases_sf"/>
</dbReference>
<dbReference type="PANTHER" id="PTHR43667">
    <property type="entry name" value="CYCLOPROPANE-FATTY-ACYL-PHOSPHOLIPID SYNTHASE"/>
    <property type="match status" value="1"/>
</dbReference>
<dbReference type="Pfam" id="PF13847">
    <property type="entry name" value="Methyltransf_31"/>
    <property type="match status" value="1"/>
</dbReference>
<dbReference type="SUPFAM" id="SSF53335">
    <property type="entry name" value="S-adenosyl-L-methionine-dependent methyltransferases"/>
    <property type="match status" value="1"/>
</dbReference>
<dbReference type="InterPro" id="IPR050723">
    <property type="entry name" value="CFA/CMAS"/>
</dbReference>
<feature type="domain" description="Methyltransferase" evidence="1">
    <location>
        <begin position="45"/>
        <end position="190"/>
    </location>
</feature>
<evidence type="ECO:0000313" key="3">
    <source>
        <dbReference type="Proteomes" id="UP000433101"/>
    </source>
</evidence>
<sequence>MSAAAGSGVLMDRIYRHQRHIYDFTRKYYLLGRDRLIERLDPPPGGAVLEIGCGTGRNLIRAARMHEGVRFFGIDISSEMLETARAKIARAGLSGRIAVAQADAAAFDPEKLFKISAFDRVFLSYTLSMIPPWRQAIDMAFRCLDEDGRLSIVDFGQQERLPRIFCSALLAWLASFHVEPRAELHHVLKNAGARAGAGVSFTPLYRGYAWTAEAGFQAKANCQRVSIASTAEA</sequence>
<gene>
    <name evidence="2" type="ORF">GR183_14105</name>
</gene>
<dbReference type="CDD" id="cd02440">
    <property type="entry name" value="AdoMet_MTases"/>
    <property type="match status" value="1"/>
</dbReference>
<keyword evidence="2" id="KW-0808">Transferase</keyword>
<dbReference type="Gene3D" id="3.40.50.150">
    <property type="entry name" value="Vaccinia Virus protein VP39"/>
    <property type="match status" value="1"/>
</dbReference>
<dbReference type="PANTHER" id="PTHR43667:SF2">
    <property type="entry name" value="FATTY ACID C-METHYL TRANSFERASE"/>
    <property type="match status" value="1"/>
</dbReference>
<dbReference type="GO" id="GO:0032259">
    <property type="term" value="P:methylation"/>
    <property type="evidence" value="ECO:0007669"/>
    <property type="project" value="UniProtKB-KW"/>
</dbReference>
<reference evidence="2 3" key="1">
    <citation type="submission" date="2019-12" db="EMBL/GenBank/DDBJ databases">
        <authorList>
            <person name="Li M."/>
        </authorList>
    </citation>
    <scope>NUCLEOTIDE SEQUENCE [LARGE SCALE GENOMIC DNA]</scope>
    <source>
        <strain evidence="2 3">GBMRC 2046</strain>
    </source>
</reference>
<dbReference type="Proteomes" id="UP000433101">
    <property type="component" value="Unassembled WGS sequence"/>
</dbReference>
<keyword evidence="3" id="KW-1185">Reference proteome</keyword>
<evidence type="ECO:0000313" key="2">
    <source>
        <dbReference type="EMBL" id="MXN66043.1"/>
    </source>
</evidence>
<dbReference type="RefSeq" id="WP_160776269.1">
    <property type="nucleotide sequence ID" value="NZ_WUMV01000006.1"/>
</dbReference>
<name>A0A7X3S8P4_9HYPH</name>
<protein>
    <submittedName>
        <fullName evidence="2">Methyltransferase domain-containing protein</fullName>
    </submittedName>
</protein>
<proteinExistence type="predicted"/>
<dbReference type="GO" id="GO:0008168">
    <property type="term" value="F:methyltransferase activity"/>
    <property type="evidence" value="ECO:0007669"/>
    <property type="project" value="UniProtKB-KW"/>
</dbReference>
<evidence type="ECO:0000259" key="1">
    <source>
        <dbReference type="Pfam" id="PF13847"/>
    </source>
</evidence>
<dbReference type="AlphaFoldDB" id="A0A7X3S8P4"/>
<organism evidence="2 3">
    <name type="scientific">Stappia sediminis</name>
    <dbReference type="NCBI Taxonomy" id="2692190"/>
    <lineage>
        <taxon>Bacteria</taxon>
        <taxon>Pseudomonadati</taxon>
        <taxon>Pseudomonadota</taxon>
        <taxon>Alphaproteobacteria</taxon>
        <taxon>Hyphomicrobiales</taxon>
        <taxon>Stappiaceae</taxon>
        <taxon>Stappia</taxon>
    </lineage>
</organism>